<dbReference type="STRING" id="161896.UL81_11555"/>
<dbReference type="EMBL" id="CP011311">
    <property type="protein sequence ID" value="AKE40240.1"/>
    <property type="molecule type" value="Genomic_DNA"/>
</dbReference>
<keyword evidence="2" id="KW-1185">Reference proteome</keyword>
<dbReference type="PATRIC" id="fig|161896.4.peg.2255"/>
<protein>
    <submittedName>
        <fullName evidence="1">Uncharacterized protein</fullName>
    </submittedName>
</protein>
<evidence type="ECO:0000313" key="2">
    <source>
        <dbReference type="Proteomes" id="UP000033566"/>
    </source>
</evidence>
<evidence type="ECO:0000313" key="1">
    <source>
        <dbReference type="EMBL" id="AKE40240.1"/>
    </source>
</evidence>
<sequence length="191" mass="20756">MLEPVKQGSLLHPEAARSVFWETESEVTDPAFEKEAWLSATLLNFGDCGFTIGDEATIFFCRREDAPGAQKLPTAPVSEDAEILSSLFIKSNRAERGLEAVLIDAVLMNLTNRGSTAIEAFGYYGEPREAQDFLGHKPGRIGLLKVEHLKGAGFEVVADHPVLPRLRLELPPAHDLLSAAAVDDVLAKAFA</sequence>
<dbReference type="Proteomes" id="UP000033566">
    <property type="component" value="Chromosome"/>
</dbReference>
<gene>
    <name evidence="1" type="ORF">UL81_11555</name>
</gene>
<dbReference type="HOGENOM" id="CLU_067049_1_0_11"/>
<organism evidence="1 2">
    <name type="scientific">Corynebacterium camporealensis</name>
    <dbReference type="NCBI Taxonomy" id="161896"/>
    <lineage>
        <taxon>Bacteria</taxon>
        <taxon>Bacillati</taxon>
        <taxon>Actinomycetota</taxon>
        <taxon>Actinomycetes</taxon>
        <taxon>Mycobacteriales</taxon>
        <taxon>Corynebacteriaceae</taxon>
        <taxon>Corynebacterium</taxon>
    </lineage>
</organism>
<dbReference type="AlphaFoldDB" id="A0A0F6QYN0"/>
<dbReference type="OrthoDB" id="5242876at2"/>
<dbReference type="RefSeq" id="WP_035106124.1">
    <property type="nucleotide sequence ID" value="NZ_CP011311.1"/>
</dbReference>
<name>A0A0F6QYN0_9CORY</name>
<proteinExistence type="predicted"/>
<reference evidence="1 2" key="1">
    <citation type="journal article" date="2015" name="Genome Announc.">
        <title>Complete Genome Sequence of Corynebacterium camporealensis DSM 44610, Isolated from the Milk of a Manchega Sheep with Subclinical Mastitis.</title>
        <authorList>
            <person name="Ruckert C."/>
            <person name="Albersmeier A."/>
            <person name="Winkler A."/>
            <person name="Tauch A."/>
        </authorList>
    </citation>
    <scope>NUCLEOTIDE SEQUENCE [LARGE SCALE GENOMIC DNA]</scope>
    <source>
        <strain evidence="1 2">DSM 44610</strain>
    </source>
</reference>
<dbReference type="KEGG" id="ccj:UL81_11555"/>
<accession>A0A0F6QYN0</accession>